<dbReference type="Pfam" id="PF24268">
    <property type="entry name" value="NttC"/>
    <property type="match status" value="1"/>
</dbReference>
<reference evidence="2" key="1">
    <citation type="submission" date="2016-02" db="EMBL/GenBank/DDBJ databases">
        <authorList>
            <consortium name="Pathogen Informatics"/>
        </authorList>
    </citation>
    <scope>NUCLEOTIDE SEQUENCE</scope>
    <source>
        <strain evidence="2">2532STDY5467649</strain>
    </source>
</reference>
<evidence type="ECO:0000313" key="3">
    <source>
        <dbReference type="EMBL" id="HAU1880161.1"/>
    </source>
</evidence>
<dbReference type="InterPro" id="IPR056211">
    <property type="entry name" value="NttC-like"/>
</dbReference>
<evidence type="ECO:0000313" key="4">
    <source>
        <dbReference type="EMBL" id="HAU2394841.1"/>
    </source>
</evidence>
<protein>
    <submittedName>
        <fullName evidence="5">Uncharacterized protein</fullName>
    </submittedName>
</protein>
<reference evidence="10" key="6">
    <citation type="journal article" date="2020" name="Front. Mol. Biosci.">
        <title>Structure, Dynamics and Cellular Insight Into Novel Substrates of the &lt;i&gt;Legionella pneumophila&lt;/i&gt; Type II Secretion System.</title>
        <authorList>
            <person name="Portlock T.J."/>
            <person name="Tyson J.Y."/>
            <person name="Dantu S.C."/>
            <person name="Rehman S."/>
            <person name="White R.C."/>
            <person name="McIntire I.E."/>
            <person name="Sewell L."/>
            <person name="Richardson K."/>
            <person name="Shaw R."/>
            <person name="Pandini A."/>
            <person name="Cianciotto N.P."/>
            <person name="Garnett J.A."/>
        </authorList>
    </citation>
    <scope>X-RAY CRYSTALLOGRAPHY (3.10 ANGSTROMS) OF 23-130</scope>
    <scope>DISULFIDE BONDS</scope>
</reference>
<keyword evidence="1" id="KW-0732">Signal</keyword>
<evidence type="ECO:0007829" key="10">
    <source>
        <dbReference type="PDB" id="6SJT"/>
    </source>
</evidence>
<name>A0A0C9MKT2_LEGPN</name>
<dbReference type="STRING" id="91892.BIZ52_08665"/>
<evidence type="ECO:0000313" key="9">
    <source>
        <dbReference type="Proteomes" id="UP001071279"/>
    </source>
</evidence>
<sequence>MNLMLKGLSALAISLGAATTFAAPAYLTTHNRTGEESNAYIAGSIPSLYPTAAYSTNQVYWNLVRLACYGHTTNGQCPALIKMATNTANPIDIGYVTMDLNTGDITPKTLSAKGYSLRVIGPGEAEITKN</sequence>
<proteinExistence type="evidence at protein level"/>
<evidence type="ECO:0000256" key="1">
    <source>
        <dbReference type="SAM" id="SignalP"/>
    </source>
</evidence>
<evidence type="ECO:0000313" key="7">
    <source>
        <dbReference type="EMBL" id="TID97847.1"/>
    </source>
</evidence>
<feature type="signal peptide" evidence="1">
    <location>
        <begin position="1"/>
        <end position="22"/>
    </location>
</feature>
<dbReference type="Proteomes" id="UP000254631">
    <property type="component" value="Unassembled WGS sequence"/>
</dbReference>
<feature type="chain" id="PRO_5014222563" evidence="1">
    <location>
        <begin position="23"/>
        <end position="130"/>
    </location>
</feature>
<dbReference type="EMBL" id="UGOL01000001">
    <property type="protein sequence ID" value="STX79951.1"/>
    <property type="molecule type" value="Genomic_DNA"/>
</dbReference>
<feature type="disulfide bond" evidence="10">
    <location>
        <begin position="68"/>
        <end position="77"/>
    </location>
</feature>
<dbReference type="EMBL" id="JAPXIC010000052">
    <property type="protein sequence ID" value="MCZ4719242.1"/>
    <property type="molecule type" value="Genomic_DNA"/>
</dbReference>
<dbReference type="SMR" id="A0A0C9MKT2"/>
<dbReference type="EMBL" id="QFGY01000003">
    <property type="protein sequence ID" value="TID97847.1"/>
    <property type="molecule type" value="Genomic_DNA"/>
</dbReference>
<dbReference type="Proteomes" id="UP001071279">
    <property type="component" value="Unassembled WGS sequence"/>
</dbReference>
<dbReference type="PDB" id="6SJT">
    <property type="method" value="X-ray"/>
    <property type="resolution" value="3.10 A"/>
    <property type="chains" value="AAA/BBB=23-130"/>
</dbReference>
<dbReference type="OMA" id="MACYGHT"/>
<gene>
    <name evidence="7" type="ORF">DIZ57_03965</name>
    <name evidence="2" type="ORF">ERS253292_02546</name>
    <name evidence="3" type="ORF">JBJ86_07895</name>
    <name evidence="4" type="ORF">JBK99_00625</name>
    <name evidence="6" type="ORF">NCTC12000_01949</name>
    <name evidence="5" type="ORF">O6C86_08410</name>
</gene>
<dbReference type="EMBL" id="DACWHX010000008">
    <property type="protein sequence ID" value="HAU1880161.1"/>
    <property type="molecule type" value="Genomic_DNA"/>
</dbReference>
<dbReference type="AlphaFoldDB" id="A0A0C9MKT2"/>
<reference evidence="7" key="3">
    <citation type="submission" date="2018-04" db="EMBL/GenBank/DDBJ databases">
        <title>Whole genome sequence comparison of clinical and drinking water Legionella pneumophila isolates.</title>
        <authorList>
            <person name="Garner E."/>
        </authorList>
    </citation>
    <scope>NUCLEOTIDE SEQUENCE</scope>
    <source>
        <strain evidence="7">RD04</strain>
    </source>
</reference>
<dbReference type="EMBL" id="FJMI01000011">
    <property type="protein sequence ID" value="CZQ02719.1"/>
    <property type="molecule type" value="Genomic_DNA"/>
</dbReference>
<evidence type="ECO:0000313" key="2">
    <source>
        <dbReference type="EMBL" id="CZQ02719.1"/>
    </source>
</evidence>
<evidence type="ECO:0000313" key="8">
    <source>
        <dbReference type="Proteomes" id="UP000254631"/>
    </source>
</evidence>
<dbReference type="RefSeq" id="WP_010947535.1">
    <property type="nucleotide sequence ID" value="NZ_AP024961.1"/>
</dbReference>
<accession>A0A0C9MKT2</accession>
<reference evidence="3" key="5">
    <citation type="submission" date="2019-10" db="EMBL/GenBank/DDBJ databases">
        <authorList>
            <consortium name="NCBI Pathogen Detection Project"/>
        </authorList>
    </citation>
    <scope>NUCLEOTIDE SEQUENCE</scope>
    <source>
        <strain evidence="3">AZ00058701</strain>
        <strain evidence="4">CL18-200174</strain>
    </source>
</reference>
<evidence type="ECO:0000313" key="5">
    <source>
        <dbReference type="EMBL" id="MCZ4719242.1"/>
    </source>
</evidence>
<dbReference type="EMBL" id="DACWOD010000001">
    <property type="protein sequence ID" value="HAU2394841.1"/>
    <property type="molecule type" value="Genomic_DNA"/>
</dbReference>
<dbReference type="GeneID" id="57035801"/>
<dbReference type="Proteomes" id="UP000866496">
    <property type="component" value="Unassembled WGS sequence"/>
</dbReference>
<organism evidence="5 9">
    <name type="scientific">Legionella pneumophila</name>
    <dbReference type="NCBI Taxonomy" id="446"/>
    <lineage>
        <taxon>Bacteria</taxon>
        <taxon>Pseudomonadati</taxon>
        <taxon>Pseudomonadota</taxon>
        <taxon>Gammaproteobacteria</taxon>
        <taxon>Legionellales</taxon>
        <taxon>Legionellaceae</taxon>
        <taxon>Legionella</taxon>
    </lineage>
</organism>
<keyword evidence="10" id="KW-0002">3D-structure</keyword>
<reference evidence="6 8" key="4">
    <citation type="submission" date="2018-06" db="EMBL/GenBank/DDBJ databases">
        <authorList>
            <consortium name="Pathogen Informatics"/>
            <person name="Doyle S."/>
        </authorList>
    </citation>
    <scope>NUCLEOTIDE SEQUENCE [LARGE SCALE GENOMIC DNA]</scope>
    <source>
        <strain evidence="6 8">NCTC12000</strain>
    </source>
</reference>
<reference evidence="3" key="2">
    <citation type="journal article" date="2018" name="Genome Biol.">
        <title>SKESA: strategic k-mer extension for scrupulous assemblies.</title>
        <authorList>
            <person name="Souvorov A."/>
            <person name="Agarwala R."/>
            <person name="Lipman D.J."/>
        </authorList>
    </citation>
    <scope>NUCLEOTIDE SEQUENCE</scope>
    <source>
        <strain evidence="3">AZ00058701</strain>
        <strain evidence="4">CL18-200174</strain>
    </source>
</reference>
<dbReference type="eggNOG" id="ENOG5031E7S">
    <property type="taxonomic scope" value="Bacteria"/>
</dbReference>
<reference evidence="5" key="7">
    <citation type="submission" date="2022-12" db="EMBL/GenBank/DDBJ databases">
        <title>Comparative genomics of Legionella pneumophila isolates from the West Bank and Germany support molecular epidemiology of Legionnaires disease.</title>
        <authorList>
            <person name="Zayed A.R."/>
            <person name="Bitar D.M."/>
            <person name="Steinert M."/>
            <person name="Lueck C."/>
            <person name="Brettar I."/>
            <person name="Hoefle M.G."/>
            <person name="Bunk B."/>
        </authorList>
    </citation>
    <scope>NUCLEOTIDE SEQUENCE</scope>
    <source>
        <strain evidence="5">H23</strain>
    </source>
</reference>
<evidence type="ECO:0000313" key="6">
    <source>
        <dbReference type="EMBL" id="STX79951.1"/>
    </source>
</evidence>
<dbReference type="Proteomes" id="UP000863577">
    <property type="component" value="Unassembled WGS sequence"/>
</dbReference>